<organism evidence="1 2">
    <name type="scientific">Liparis tanakae</name>
    <name type="common">Tanaka's snailfish</name>
    <dbReference type="NCBI Taxonomy" id="230148"/>
    <lineage>
        <taxon>Eukaryota</taxon>
        <taxon>Metazoa</taxon>
        <taxon>Chordata</taxon>
        <taxon>Craniata</taxon>
        <taxon>Vertebrata</taxon>
        <taxon>Euteleostomi</taxon>
        <taxon>Actinopterygii</taxon>
        <taxon>Neopterygii</taxon>
        <taxon>Teleostei</taxon>
        <taxon>Neoteleostei</taxon>
        <taxon>Acanthomorphata</taxon>
        <taxon>Eupercaria</taxon>
        <taxon>Perciformes</taxon>
        <taxon>Cottioidei</taxon>
        <taxon>Cottales</taxon>
        <taxon>Liparidae</taxon>
        <taxon>Liparis</taxon>
    </lineage>
</organism>
<sequence length="141" mass="15827">MLITRAGGVCKAIVTQRGSAGGWLHITRKQCFKVSQLALLTGSPLEDRRGGDRSQNTSRTSLNLFRERQFYLQHLSHLGPLLGRVLGLDEQLLQQRLFVKLTHQLALQMLLHKVDQEVHHRLGHAADTQHGDTKLGSHRGN</sequence>
<name>A0A4Z2GB82_9TELE</name>
<protein>
    <submittedName>
        <fullName evidence="1">Uncharacterized protein</fullName>
    </submittedName>
</protein>
<gene>
    <name evidence="1" type="ORF">EYF80_039330</name>
</gene>
<dbReference type="AlphaFoldDB" id="A0A4Z2GB82"/>
<dbReference type="EMBL" id="SRLO01000616">
    <property type="protein sequence ID" value="TNN50461.1"/>
    <property type="molecule type" value="Genomic_DNA"/>
</dbReference>
<dbReference type="Proteomes" id="UP000314294">
    <property type="component" value="Unassembled WGS sequence"/>
</dbReference>
<comment type="caution">
    <text evidence="1">The sequence shown here is derived from an EMBL/GenBank/DDBJ whole genome shotgun (WGS) entry which is preliminary data.</text>
</comment>
<keyword evidence="2" id="KW-1185">Reference proteome</keyword>
<evidence type="ECO:0000313" key="2">
    <source>
        <dbReference type="Proteomes" id="UP000314294"/>
    </source>
</evidence>
<evidence type="ECO:0000313" key="1">
    <source>
        <dbReference type="EMBL" id="TNN50461.1"/>
    </source>
</evidence>
<reference evidence="1 2" key="1">
    <citation type="submission" date="2019-03" db="EMBL/GenBank/DDBJ databases">
        <title>First draft genome of Liparis tanakae, snailfish: a comprehensive survey of snailfish specific genes.</title>
        <authorList>
            <person name="Kim W."/>
            <person name="Song I."/>
            <person name="Jeong J.-H."/>
            <person name="Kim D."/>
            <person name="Kim S."/>
            <person name="Ryu S."/>
            <person name="Song J.Y."/>
            <person name="Lee S.K."/>
        </authorList>
    </citation>
    <scope>NUCLEOTIDE SEQUENCE [LARGE SCALE GENOMIC DNA]</scope>
    <source>
        <tissue evidence="1">Muscle</tissue>
    </source>
</reference>
<proteinExistence type="predicted"/>
<accession>A0A4Z2GB82</accession>